<gene>
    <name evidence="2" type="primary">LOC131800812</name>
</gene>
<organism evidence="1 2">
    <name type="scientific">Musca domestica</name>
    <name type="common">House fly</name>
    <dbReference type="NCBI Taxonomy" id="7370"/>
    <lineage>
        <taxon>Eukaryota</taxon>
        <taxon>Metazoa</taxon>
        <taxon>Ecdysozoa</taxon>
        <taxon>Arthropoda</taxon>
        <taxon>Hexapoda</taxon>
        <taxon>Insecta</taxon>
        <taxon>Pterygota</taxon>
        <taxon>Neoptera</taxon>
        <taxon>Endopterygota</taxon>
        <taxon>Diptera</taxon>
        <taxon>Brachycera</taxon>
        <taxon>Muscomorpha</taxon>
        <taxon>Muscoidea</taxon>
        <taxon>Muscidae</taxon>
        <taxon>Musca</taxon>
    </lineage>
</organism>
<proteinExistence type="predicted"/>
<dbReference type="GeneID" id="131800812"/>
<dbReference type="Proteomes" id="UP001652621">
    <property type="component" value="Unplaced"/>
</dbReference>
<dbReference type="PANTHER" id="PTHR47331:SF1">
    <property type="entry name" value="GAG-LIKE PROTEIN"/>
    <property type="match status" value="1"/>
</dbReference>
<protein>
    <submittedName>
        <fullName evidence="2">Uncharacterized protein LOC131800812</fullName>
    </submittedName>
</protein>
<dbReference type="PANTHER" id="PTHR47331">
    <property type="entry name" value="PHD-TYPE DOMAIN-CONTAINING PROTEIN"/>
    <property type="match status" value="1"/>
</dbReference>
<evidence type="ECO:0000313" key="1">
    <source>
        <dbReference type="Proteomes" id="UP001652621"/>
    </source>
</evidence>
<keyword evidence="1" id="KW-1185">Reference proteome</keyword>
<evidence type="ECO:0000313" key="2">
    <source>
        <dbReference type="RefSeq" id="XP_058974511.1"/>
    </source>
</evidence>
<sequence>MEPASPLFPEVILSDFDYTDTPMTDEERMDTVSVCSERPPSVTIYPAVPVVTNSPIAANAPTNVAVSSTPSSTSSNLAGLVRPVPGSIPRRCPLCPSHHALYRCPTFRAMSFERRMRTVVSLGHCVNCLMMGHHARTCQSASRCAQCQQKHHSTLHSRVRRNHRQHQSRRNVAQTTVASRNMVPVSTPRHPSFSPVIASAAALPISRVVALSPTLVVRVILPQATIPVRALLDPCCRISHVCESLVRSFRLPLTFLNEEVYCDLAIGSRFDESVIKHITPRVAKLERGKTPTVSVSSAIRESFAGLELADPTFFQSGAIALVLGPEVYAQIVSSRILSQPGLPTAQYTIFGWIISGTTSR</sequence>
<reference evidence="2" key="1">
    <citation type="submission" date="2025-08" db="UniProtKB">
        <authorList>
            <consortium name="RefSeq"/>
        </authorList>
    </citation>
    <scope>IDENTIFICATION</scope>
    <source>
        <strain evidence="2">Aabys</strain>
        <tissue evidence="2">Whole body</tissue>
    </source>
</reference>
<dbReference type="RefSeq" id="XP_058974511.1">
    <property type="nucleotide sequence ID" value="XM_059118528.1"/>
</dbReference>
<name>A0ABM3ULV4_MUSDO</name>
<accession>A0ABM3ULV4</accession>